<accession>X1KR23</accession>
<comment type="caution">
    <text evidence="1">The sequence shown here is derived from an EMBL/GenBank/DDBJ whole genome shotgun (WGS) entry which is preliminary data.</text>
</comment>
<organism evidence="1">
    <name type="scientific">marine sediment metagenome</name>
    <dbReference type="NCBI Taxonomy" id="412755"/>
    <lineage>
        <taxon>unclassified sequences</taxon>
        <taxon>metagenomes</taxon>
        <taxon>ecological metagenomes</taxon>
    </lineage>
</organism>
<dbReference type="PANTHER" id="PTHR42941:SF1">
    <property type="entry name" value="SLL1037 PROTEIN"/>
    <property type="match status" value="1"/>
</dbReference>
<evidence type="ECO:0000313" key="1">
    <source>
        <dbReference type="EMBL" id="GAI09522.1"/>
    </source>
</evidence>
<proteinExistence type="predicted"/>
<dbReference type="NCBIfam" id="TIGR02122">
    <property type="entry name" value="TRAP_TAXI"/>
    <property type="match status" value="1"/>
</dbReference>
<name>X1KR23_9ZZZZ</name>
<feature type="non-terminal residue" evidence="1">
    <location>
        <position position="1"/>
    </location>
</feature>
<dbReference type="Gene3D" id="3.40.190.10">
    <property type="entry name" value="Periplasmic binding protein-like II"/>
    <property type="match status" value="1"/>
</dbReference>
<gene>
    <name evidence="1" type="ORF">S06H3_21872</name>
</gene>
<sequence>LVLSILIISLLLILSTSFAQQHLAFGIAKPGGTFYTLGAGFANVFNKYVPEVQVTGESTAGSTENVNLLATKQLDLGFAGSAYYLSAKERGLDLSNLRLISVGYVSVVQWIVREESPIKSLKDFVGKRIAVGSIGSGTLETSKLALEMGYGISIDDIKAVYLGKGETPNALRDRAVDAACSFAFAPSPDAMDISSTTAVRIIPFDKEAAEKIYKKYPAYPVVTIPKGTYKFLKDDLLTIGTP</sequence>
<protein>
    <recommendedName>
        <fullName evidence="2">TAXI family TRAP transporter solute-binding subunit</fullName>
    </recommendedName>
</protein>
<evidence type="ECO:0008006" key="2">
    <source>
        <dbReference type="Google" id="ProtNLM"/>
    </source>
</evidence>
<dbReference type="InterPro" id="IPR011852">
    <property type="entry name" value="TRAP_TAXI"/>
</dbReference>
<dbReference type="AlphaFoldDB" id="X1KR23"/>
<feature type="non-terminal residue" evidence="1">
    <location>
        <position position="242"/>
    </location>
</feature>
<dbReference type="Pfam" id="PF16868">
    <property type="entry name" value="NMT1_3"/>
    <property type="match status" value="1"/>
</dbReference>
<dbReference type="SUPFAM" id="SSF53850">
    <property type="entry name" value="Periplasmic binding protein-like II"/>
    <property type="match status" value="1"/>
</dbReference>
<dbReference type="EMBL" id="BARV01011566">
    <property type="protein sequence ID" value="GAI09522.1"/>
    <property type="molecule type" value="Genomic_DNA"/>
</dbReference>
<dbReference type="PANTHER" id="PTHR42941">
    <property type="entry name" value="SLL1037 PROTEIN"/>
    <property type="match status" value="1"/>
</dbReference>
<reference evidence="1" key="1">
    <citation type="journal article" date="2014" name="Front. Microbiol.">
        <title>High frequency of phylogenetically diverse reductive dehalogenase-homologous genes in deep subseafloor sedimentary metagenomes.</title>
        <authorList>
            <person name="Kawai M."/>
            <person name="Futagami T."/>
            <person name="Toyoda A."/>
            <person name="Takaki Y."/>
            <person name="Nishi S."/>
            <person name="Hori S."/>
            <person name="Arai W."/>
            <person name="Tsubouchi T."/>
            <person name="Morono Y."/>
            <person name="Uchiyama I."/>
            <person name="Ito T."/>
            <person name="Fujiyama A."/>
            <person name="Inagaki F."/>
            <person name="Takami H."/>
        </authorList>
    </citation>
    <scope>NUCLEOTIDE SEQUENCE</scope>
    <source>
        <strain evidence="1">Expedition CK06-06</strain>
    </source>
</reference>